<evidence type="ECO:0000256" key="4">
    <source>
        <dbReference type="PROSITE-ProRule" id="PRU00335"/>
    </source>
</evidence>
<protein>
    <recommendedName>
        <fullName evidence="5">HTH tetR-type domain-containing protein</fullName>
    </recommendedName>
</protein>
<feature type="DNA-binding region" description="H-T-H motif" evidence="4">
    <location>
        <begin position="32"/>
        <end position="51"/>
    </location>
</feature>
<name>A0A511MF37_9NOCA</name>
<evidence type="ECO:0000313" key="7">
    <source>
        <dbReference type="Proteomes" id="UP000321424"/>
    </source>
</evidence>
<dbReference type="PANTHER" id="PTHR30055:SF234">
    <property type="entry name" value="HTH-TYPE TRANSCRIPTIONAL REGULATOR BETI"/>
    <property type="match status" value="1"/>
</dbReference>
<evidence type="ECO:0000256" key="3">
    <source>
        <dbReference type="ARBA" id="ARBA00023163"/>
    </source>
</evidence>
<dbReference type="SUPFAM" id="SSF46689">
    <property type="entry name" value="Homeodomain-like"/>
    <property type="match status" value="1"/>
</dbReference>
<dbReference type="InterPro" id="IPR036271">
    <property type="entry name" value="Tet_transcr_reg_TetR-rel_C_sf"/>
</dbReference>
<dbReference type="Gene3D" id="1.10.357.10">
    <property type="entry name" value="Tetracycline Repressor, domain 2"/>
    <property type="match status" value="1"/>
</dbReference>
<dbReference type="InterPro" id="IPR050109">
    <property type="entry name" value="HTH-type_TetR-like_transc_reg"/>
</dbReference>
<dbReference type="Pfam" id="PF00440">
    <property type="entry name" value="TetR_N"/>
    <property type="match status" value="1"/>
</dbReference>
<evidence type="ECO:0000256" key="1">
    <source>
        <dbReference type="ARBA" id="ARBA00023015"/>
    </source>
</evidence>
<accession>A0A511MF37</accession>
<dbReference type="InterPro" id="IPR001647">
    <property type="entry name" value="HTH_TetR"/>
</dbReference>
<keyword evidence="3" id="KW-0804">Transcription</keyword>
<dbReference type="InterPro" id="IPR009057">
    <property type="entry name" value="Homeodomain-like_sf"/>
</dbReference>
<dbReference type="AlphaFoldDB" id="A0A511MF37"/>
<reference evidence="6 7" key="1">
    <citation type="submission" date="2019-07" db="EMBL/GenBank/DDBJ databases">
        <title>Whole genome shotgun sequence of Nocardia ninae NBRC 108245.</title>
        <authorList>
            <person name="Hosoyama A."/>
            <person name="Uohara A."/>
            <person name="Ohji S."/>
            <person name="Ichikawa N."/>
        </authorList>
    </citation>
    <scope>NUCLEOTIDE SEQUENCE [LARGE SCALE GENOMIC DNA]</scope>
    <source>
        <strain evidence="6 7">NBRC 108245</strain>
    </source>
</reference>
<keyword evidence="1" id="KW-0805">Transcription regulation</keyword>
<keyword evidence="2 4" id="KW-0238">DNA-binding</keyword>
<evidence type="ECO:0000259" key="5">
    <source>
        <dbReference type="PROSITE" id="PS50977"/>
    </source>
</evidence>
<dbReference type="PANTHER" id="PTHR30055">
    <property type="entry name" value="HTH-TYPE TRANSCRIPTIONAL REGULATOR RUTR"/>
    <property type="match status" value="1"/>
</dbReference>
<gene>
    <name evidence="6" type="ORF">NN4_37810</name>
</gene>
<sequence length="203" mass="22128">MVNQNQRGASSRDKILAAALGMIGENPGATLSVRAVAAKAGVSAGSLRYHFPTQRALQDAVLAILYDVAVSDHGIIHDQSVPARDRLIECLRQVLAPADVGEQARQAFSSLFNTFIAPEPTDTLRAAYLAMDREGQRRVEYWLTVLVNEGALADGDITRRARFLMTVLNGLSLERALPAEDSLLKTENETLHAAVDWVFNSRS</sequence>
<organism evidence="6 7">
    <name type="scientific">Nocardia ninae NBRC 108245</name>
    <dbReference type="NCBI Taxonomy" id="1210091"/>
    <lineage>
        <taxon>Bacteria</taxon>
        <taxon>Bacillati</taxon>
        <taxon>Actinomycetota</taxon>
        <taxon>Actinomycetes</taxon>
        <taxon>Mycobacteriales</taxon>
        <taxon>Nocardiaceae</taxon>
        <taxon>Nocardia</taxon>
    </lineage>
</organism>
<dbReference type="Proteomes" id="UP000321424">
    <property type="component" value="Unassembled WGS sequence"/>
</dbReference>
<dbReference type="OrthoDB" id="9816296at2"/>
<dbReference type="EMBL" id="BJXA01000023">
    <property type="protein sequence ID" value="GEM39262.1"/>
    <property type="molecule type" value="Genomic_DNA"/>
</dbReference>
<dbReference type="GO" id="GO:0000976">
    <property type="term" value="F:transcription cis-regulatory region binding"/>
    <property type="evidence" value="ECO:0007669"/>
    <property type="project" value="TreeGrafter"/>
</dbReference>
<comment type="caution">
    <text evidence="6">The sequence shown here is derived from an EMBL/GenBank/DDBJ whole genome shotgun (WGS) entry which is preliminary data.</text>
</comment>
<evidence type="ECO:0000256" key="2">
    <source>
        <dbReference type="ARBA" id="ARBA00023125"/>
    </source>
</evidence>
<keyword evidence="7" id="KW-1185">Reference proteome</keyword>
<proteinExistence type="predicted"/>
<evidence type="ECO:0000313" key="6">
    <source>
        <dbReference type="EMBL" id="GEM39262.1"/>
    </source>
</evidence>
<dbReference type="GO" id="GO:0003700">
    <property type="term" value="F:DNA-binding transcription factor activity"/>
    <property type="evidence" value="ECO:0007669"/>
    <property type="project" value="TreeGrafter"/>
</dbReference>
<feature type="domain" description="HTH tetR-type" evidence="5">
    <location>
        <begin position="9"/>
        <end position="69"/>
    </location>
</feature>
<dbReference type="SUPFAM" id="SSF48498">
    <property type="entry name" value="Tetracyclin repressor-like, C-terminal domain"/>
    <property type="match status" value="1"/>
</dbReference>
<dbReference type="PROSITE" id="PS50977">
    <property type="entry name" value="HTH_TETR_2"/>
    <property type="match status" value="1"/>
</dbReference>